<keyword evidence="4" id="KW-0472">Membrane</keyword>
<dbReference type="PANTHER" id="PTHR44688:SF16">
    <property type="entry name" value="DNA-BINDING TRANSCRIPTIONAL ACTIVATOR DEVR_DOSR"/>
    <property type="match status" value="1"/>
</dbReference>
<keyword evidence="1" id="KW-0805">Transcription regulation</keyword>
<dbReference type="RefSeq" id="WP_338209914.1">
    <property type="nucleotide sequence ID" value="NZ_JAYMFF010000009.1"/>
</dbReference>
<gene>
    <name evidence="6" type="ORF">VIN30_05390</name>
</gene>
<feature type="transmembrane region" description="Helical" evidence="4">
    <location>
        <begin position="20"/>
        <end position="40"/>
    </location>
</feature>
<organism evidence="6 7">
    <name type="scientific">Adlercreutzia wanghongyangiae</name>
    <dbReference type="NCBI Taxonomy" id="3111451"/>
    <lineage>
        <taxon>Bacteria</taxon>
        <taxon>Bacillati</taxon>
        <taxon>Actinomycetota</taxon>
        <taxon>Coriobacteriia</taxon>
        <taxon>Eggerthellales</taxon>
        <taxon>Eggerthellaceae</taxon>
        <taxon>Adlercreutzia</taxon>
    </lineage>
</organism>
<dbReference type="SMART" id="SM00421">
    <property type="entry name" value="HTH_LUXR"/>
    <property type="match status" value="1"/>
</dbReference>
<feature type="transmembrane region" description="Helical" evidence="4">
    <location>
        <begin position="92"/>
        <end position="114"/>
    </location>
</feature>
<proteinExistence type="predicted"/>
<dbReference type="InterPro" id="IPR036388">
    <property type="entry name" value="WH-like_DNA-bd_sf"/>
</dbReference>
<dbReference type="SUPFAM" id="SSF46894">
    <property type="entry name" value="C-terminal effector domain of the bipartite response regulators"/>
    <property type="match status" value="1"/>
</dbReference>
<dbReference type="Gene3D" id="1.10.10.10">
    <property type="entry name" value="Winged helix-like DNA-binding domain superfamily/Winged helix DNA-binding domain"/>
    <property type="match status" value="1"/>
</dbReference>
<evidence type="ECO:0000256" key="2">
    <source>
        <dbReference type="ARBA" id="ARBA00023125"/>
    </source>
</evidence>
<evidence type="ECO:0000313" key="6">
    <source>
        <dbReference type="EMBL" id="MEC4175875.1"/>
    </source>
</evidence>
<keyword evidence="2" id="KW-0238">DNA-binding</keyword>
<keyword evidence="4" id="KW-1133">Transmembrane helix</keyword>
<dbReference type="PRINTS" id="PR00038">
    <property type="entry name" value="HTHLUXR"/>
</dbReference>
<feature type="transmembrane region" description="Helical" evidence="4">
    <location>
        <begin position="175"/>
        <end position="194"/>
    </location>
</feature>
<evidence type="ECO:0000313" key="7">
    <source>
        <dbReference type="Proteomes" id="UP001349994"/>
    </source>
</evidence>
<feature type="transmembrane region" description="Helical" evidence="4">
    <location>
        <begin position="369"/>
        <end position="392"/>
    </location>
</feature>
<reference evidence="6 7" key="1">
    <citation type="submission" date="2024-01" db="EMBL/GenBank/DDBJ databases">
        <title>novel species in genus Adlercreutzia.</title>
        <authorList>
            <person name="Liu X."/>
        </authorList>
    </citation>
    <scope>NUCLEOTIDE SEQUENCE [LARGE SCALE GENOMIC DNA]</scope>
    <source>
        <strain evidence="6 7">R7</strain>
    </source>
</reference>
<accession>A0ABU6IHG9</accession>
<dbReference type="PANTHER" id="PTHR44688">
    <property type="entry name" value="DNA-BINDING TRANSCRIPTIONAL ACTIVATOR DEVR_DOSR"/>
    <property type="match status" value="1"/>
</dbReference>
<dbReference type="EMBL" id="JAYMFF010000009">
    <property type="protein sequence ID" value="MEC4175875.1"/>
    <property type="molecule type" value="Genomic_DNA"/>
</dbReference>
<name>A0ABU6IHG9_9ACTN</name>
<feature type="transmembrane region" description="Helical" evidence="4">
    <location>
        <begin position="301"/>
        <end position="321"/>
    </location>
</feature>
<feature type="transmembrane region" description="Helical" evidence="4">
    <location>
        <begin position="120"/>
        <end position="139"/>
    </location>
</feature>
<dbReference type="Proteomes" id="UP001349994">
    <property type="component" value="Unassembled WGS sequence"/>
</dbReference>
<dbReference type="PROSITE" id="PS50043">
    <property type="entry name" value="HTH_LUXR_2"/>
    <property type="match status" value="1"/>
</dbReference>
<comment type="caution">
    <text evidence="6">The sequence shown here is derived from an EMBL/GenBank/DDBJ whole genome shotgun (WGS) entry which is preliminary data.</text>
</comment>
<dbReference type="InterPro" id="IPR016032">
    <property type="entry name" value="Sig_transdc_resp-reg_C-effctor"/>
</dbReference>
<evidence type="ECO:0000256" key="4">
    <source>
        <dbReference type="SAM" id="Phobius"/>
    </source>
</evidence>
<protein>
    <submittedName>
        <fullName evidence="6">Helix-turn-helix transcriptional regulator</fullName>
    </submittedName>
</protein>
<feature type="transmembrane region" description="Helical" evidence="4">
    <location>
        <begin position="273"/>
        <end position="295"/>
    </location>
</feature>
<feature type="transmembrane region" description="Helical" evidence="4">
    <location>
        <begin position="246"/>
        <end position="266"/>
    </location>
</feature>
<keyword evidence="7" id="KW-1185">Reference proteome</keyword>
<dbReference type="InterPro" id="IPR000792">
    <property type="entry name" value="Tscrpt_reg_LuxR_C"/>
</dbReference>
<evidence type="ECO:0000256" key="1">
    <source>
        <dbReference type="ARBA" id="ARBA00023015"/>
    </source>
</evidence>
<sequence>MEPNSKYAQTGAPPFLDASLFQKAVLGTAAGLGVHWAWAYLAFFSSKIFFLAGEGSLPRLAWIASMVMAALLFGVCAGLRTRLVGIVTQGRFYVLAGALLSGGTLLMAVCPLALVSPDIIVLVAALFCGLGSTFMQLQWGVRLAQLENRQITATALLAFLFAIVVYLVVALGLVSTLAVVVVVLVPLASPLLLYNAGPFEMAGAQASVARLRPGLLVGIFLFQFVSTLIRSLFVNAQDSSFDSIQALWLAVAGGALVILLVAFAIAKRLPSAVMAYFGVLPFMTAGLSVLAVSGFEEGGKLANCFVFVGHVVFSVFIWISLARHSRADLPSLIGVFAIGLAMTAAGSGLGGIFGSVVGEGLAGQQSGTIWTVTSCVLLMVLVVVVPFTFPLGKEGASTSNRRNDTEKKGRGAHDDVVSQLATEHFLTERETDVLGLLAQGYSSKKIQQALTIAQGTVNSHVRNIYQKLGVHSRDELIELIEDFDPAAGRSGALR</sequence>
<evidence type="ECO:0000259" key="5">
    <source>
        <dbReference type="PROSITE" id="PS50043"/>
    </source>
</evidence>
<dbReference type="CDD" id="cd06170">
    <property type="entry name" value="LuxR_C_like"/>
    <property type="match status" value="1"/>
</dbReference>
<feature type="domain" description="HTH luxR-type" evidence="5">
    <location>
        <begin position="419"/>
        <end position="484"/>
    </location>
</feature>
<feature type="transmembrane region" description="Helical" evidence="4">
    <location>
        <begin position="60"/>
        <end position="80"/>
    </location>
</feature>
<evidence type="ECO:0000256" key="3">
    <source>
        <dbReference type="ARBA" id="ARBA00023163"/>
    </source>
</evidence>
<feature type="transmembrane region" description="Helical" evidence="4">
    <location>
        <begin position="215"/>
        <end position="234"/>
    </location>
</feature>
<feature type="transmembrane region" description="Helical" evidence="4">
    <location>
        <begin position="151"/>
        <end position="169"/>
    </location>
</feature>
<keyword evidence="3" id="KW-0804">Transcription</keyword>
<dbReference type="Pfam" id="PF00196">
    <property type="entry name" value="GerE"/>
    <property type="match status" value="1"/>
</dbReference>
<keyword evidence="4" id="KW-0812">Transmembrane</keyword>
<feature type="transmembrane region" description="Helical" evidence="4">
    <location>
        <begin position="333"/>
        <end position="357"/>
    </location>
</feature>